<dbReference type="GO" id="GO:0006869">
    <property type="term" value="P:lipid transport"/>
    <property type="evidence" value="ECO:0007669"/>
    <property type="project" value="InterPro"/>
</dbReference>
<dbReference type="InterPro" id="IPR000528">
    <property type="entry name" value="Plant_nsLTP"/>
</dbReference>
<feature type="chain" id="PRO_5028429328" description="Non-specific lipid-transfer protein" evidence="3">
    <location>
        <begin position="27"/>
        <end position="118"/>
    </location>
</feature>
<reference evidence="5" key="2">
    <citation type="submission" date="2020-07" db="EMBL/GenBank/DDBJ databases">
        <authorList>
            <person name="Vera ALvarez R."/>
            <person name="Arias-Moreno D.M."/>
            <person name="Jimenez-Jacinto V."/>
            <person name="Jimenez-Bremont J.F."/>
            <person name="Swaminathan K."/>
            <person name="Moose S.P."/>
            <person name="Guerrero-Gonzalez M.L."/>
            <person name="Marino-Ramirez L."/>
            <person name="Landsman D."/>
            <person name="Rodriguez-Kessler M."/>
            <person name="Delgado-Sanchez P."/>
        </authorList>
    </citation>
    <scope>NUCLEOTIDE SEQUENCE</scope>
    <source>
        <tissue evidence="5">Cladode</tissue>
    </source>
</reference>
<feature type="domain" description="Bifunctional inhibitor/plant lipid transfer protein/seed storage helical" evidence="4">
    <location>
        <begin position="30"/>
        <end position="114"/>
    </location>
</feature>
<feature type="signal peptide" evidence="3">
    <location>
        <begin position="1"/>
        <end position="26"/>
    </location>
</feature>
<evidence type="ECO:0000256" key="3">
    <source>
        <dbReference type="SAM" id="SignalP"/>
    </source>
</evidence>
<keyword evidence="2" id="KW-0813">Transport</keyword>
<dbReference type="AlphaFoldDB" id="A0A7C9AYQ1"/>
<dbReference type="EMBL" id="GISG01283219">
    <property type="protein sequence ID" value="MBA4679394.1"/>
    <property type="molecule type" value="Transcribed_RNA"/>
</dbReference>
<keyword evidence="2" id="KW-0446">Lipid-binding</keyword>
<dbReference type="PANTHER" id="PTHR33076">
    <property type="entry name" value="NON-SPECIFIC LIPID-TRANSFER PROTEIN 2-RELATED"/>
    <property type="match status" value="1"/>
</dbReference>
<dbReference type="Pfam" id="PF00234">
    <property type="entry name" value="Tryp_alpha_amyl"/>
    <property type="match status" value="1"/>
</dbReference>
<evidence type="ECO:0000256" key="2">
    <source>
        <dbReference type="RuleBase" id="RU000628"/>
    </source>
</evidence>
<comment type="similarity">
    <text evidence="1 2">Belongs to the plant LTP family.</text>
</comment>
<dbReference type="InterPro" id="IPR016140">
    <property type="entry name" value="Bifunc_inhib/LTP/seed_store"/>
</dbReference>
<sequence length="118" mass="11634">MASSAVVKLACAVFLCMVVAAPYAEAAITCGAVAQNLGPCITFLKTGGAPSAACCAGVKKLVSMATTSADRKTACGCLKQTAATIPGLNYGNAAALPGKCGTSVPYPISPNTDCSKVN</sequence>
<dbReference type="Gene3D" id="1.10.110.10">
    <property type="entry name" value="Plant lipid-transfer and hydrophobic proteins"/>
    <property type="match status" value="1"/>
</dbReference>
<dbReference type="GO" id="GO:0008289">
    <property type="term" value="F:lipid binding"/>
    <property type="evidence" value="ECO:0007669"/>
    <property type="project" value="UniProtKB-KW"/>
</dbReference>
<dbReference type="SUPFAM" id="SSF47699">
    <property type="entry name" value="Bifunctional inhibitor/lipid-transfer protein/seed storage 2S albumin"/>
    <property type="match status" value="1"/>
</dbReference>
<evidence type="ECO:0000256" key="1">
    <source>
        <dbReference type="ARBA" id="ARBA00009748"/>
    </source>
</evidence>
<dbReference type="CDD" id="cd01960">
    <property type="entry name" value="nsLTP1"/>
    <property type="match status" value="1"/>
</dbReference>
<reference evidence="5" key="1">
    <citation type="journal article" date="2013" name="J. Plant Res.">
        <title>Effect of fungi and light on seed germination of three Opuntia species from semiarid lands of central Mexico.</title>
        <authorList>
            <person name="Delgado-Sanchez P."/>
            <person name="Jimenez-Bremont J.F."/>
            <person name="Guerrero-Gonzalez Mde L."/>
            <person name="Flores J."/>
        </authorList>
    </citation>
    <scope>NUCLEOTIDE SEQUENCE</scope>
    <source>
        <tissue evidence="5">Cladode</tissue>
    </source>
</reference>
<evidence type="ECO:0000259" key="4">
    <source>
        <dbReference type="SMART" id="SM00499"/>
    </source>
</evidence>
<comment type="function">
    <text evidence="2">Plant non-specific lipid-transfer proteins transfer phospholipids as well as galactolipids across membranes. May play a role in wax or cutin deposition in the cell walls of expanding epidermal cells and certain secretory tissues.</text>
</comment>
<dbReference type="SMART" id="SM00499">
    <property type="entry name" value="AAI"/>
    <property type="match status" value="1"/>
</dbReference>
<accession>A0A7C9AYQ1</accession>
<organism evidence="5">
    <name type="scientific">Opuntia streptacantha</name>
    <name type="common">Prickly pear cactus</name>
    <name type="synonym">Opuntia cardona</name>
    <dbReference type="NCBI Taxonomy" id="393608"/>
    <lineage>
        <taxon>Eukaryota</taxon>
        <taxon>Viridiplantae</taxon>
        <taxon>Streptophyta</taxon>
        <taxon>Embryophyta</taxon>
        <taxon>Tracheophyta</taxon>
        <taxon>Spermatophyta</taxon>
        <taxon>Magnoliopsida</taxon>
        <taxon>eudicotyledons</taxon>
        <taxon>Gunneridae</taxon>
        <taxon>Pentapetalae</taxon>
        <taxon>Caryophyllales</taxon>
        <taxon>Cactineae</taxon>
        <taxon>Cactaceae</taxon>
        <taxon>Opuntioideae</taxon>
        <taxon>Opuntia</taxon>
    </lineage>
</organism>
<dbReference type="InterPro" id="IPR036312">
    <property type="entry name" value="Bifun_inhib/LTP/seed_sf"/>
</dbReference>
<keyword evidence="3" id="KW-0732">Signal</keyword>
<dbReference type="PRINTS" id="PR00382">
    <property type="entry name" value="LIPIDTRNSFER"/>
</dbReference>
<name>A0A7C9AYQ1_OPUST</name>
<proteinExistence type="inferred from homology"/>
<protein>
    <recommendedName>
        <fullName evidence="2">Non-specific lipid-transfer protein</fullName>
    </recommendedName>
</protein>
<evidence type="ECO:0000313" key="5">
    <source>
        <dbReference type="EMBL" id="MBA4679394.1"/>
    </source>
</evidence>